<evidence type="ECO:0000313" key="4">
    <source>
        <dbReference type="Proteomes" id="UP001501666"/>
    </source>
</evidence>
<feature type="signal peptide" evidence="2">
    <location>
        <begin position="1"/>
        <end position="23"/>
    </location>
</feature>
<keyword evidence="4" id="KW-1185">Reference proteome</keyword>
<evidence type="ECO:0000256" key="1">
    <source>
        <dbReference type="SAM" id="MobiDB-lite"/>
    </source>
</evidence>
<gene>
    <name evidence="3" type="ORF">GCM10010412_000690</name>
</gene>
<sequence length="319" mass="33940">MRRLTPFVIALVAPGLTAAPALAEIVPLPDVVSAITARVAKGGGVTIAEKSSSRLQALPASDRMVYSAGFSVQVKGRLQLGRGGVIGSDISRRITLNSSLAGQAARDVAAAGDKHVASLIPQTSWHRWISTKGWLYGSGNLFTATLPEGKSWARVKRAAGPDAAYGDLLVNIFEPATLKAFITEKNRKGRGHLATGPTGKKEWQLMYAGVLTFAEMFKLSPTFRAAANGELPDADRGRHLNWAVFVGKDGLPLRVVSFWEVREKVRFFTDVTVTDYIGWSNRAAVAPPPAGEVSSSAGPANLPEADDTIDMLAARPPLG</sequence>
<dbReference type="RefSeq" id="WP_346142246.1">
    <property type="nucleotide sequence ID" value="NZ_BAAATE010000001.1"/>
</dbReference>
<feature type="chain" id="PRO_5045707046" evidence="2">
    <location>
        <begin position="24"/>
        <end position="319"/>
    </location>
</feature>
<accession>A0ABP6DCN4</accession>
<dbReference type="Proteomes" id="UP001501666">
    <property type="component" value="Unassembled WGS sequence"/>
</dbReference>
<protein>
    <submittedName>
        <fullName evidence="3">Uncharacterized protein</fullName>
    </submittedName>
</protein>
<evidence type="ECO:0000313" key="3">
    <source>
        <dbReference type="EMBL" id="GAA2641589.1"/>
    </source>
</evidence>
<evidence type="ECO:0000256" key="2">
    <source>
        <dbReference type="SAM" id="SignalP"/>
    </source>
</evidence>
<proteinExistence type="predicted"/>
<comment type="caution">
    <text evidence="3">The sequence shown here is derived from an EMBL/GenBank/DDBJ whole genome shotgun (WGS) entry which is preliminary data.</text>
</comment>
<feature type="region of interest" description="Disordered" evidence="1">
    <location>
        <begin position="286"/>
        <end position="306"/>
    </location>
</feature>
<reference evidence="4" key="1">
    <citation type="journal article" date="2019" name="Int. J. Syst. Evol. Microbiol.">
        <title>The Global Catalogue of Microorganisms (GCM) 10K type strain sequencing project: providing services to taxonomists for standard genome sequencing and annotation.</title>
        <authorList>
            <consortium name="The Broad Institute Genomics Platform"/>
            <consortium name="The Broad Institute Genome Sequencing Center for Infectious Disease"/>
            <person name="Wu L."/>
            <person name="Ma J."/>
        </authorList>
    </citation>
    <scope>NUCLEOTIDE SEQUENCE [LARGE SCALE GENOMIC DNA]</scope>
    <source>
        <strain evidence="4">JCM 6835</strain>
    </source>
</reference>
<dbReference type="EMBL" id="BAAATE010000001">
    <property type="protein sequence ID" value="GAA2641589.1"/>
    <property type="molecule type" value="Genomic_DNA"/>
</dbReference>
<keyword evidence="2" id="KW-0732">Signal</keyword>
<name>A0ABP6DCN4_9ACTN</name>
<organism evidence="3 4">
    <name type="scientific">Nonomuraea recticatena</name>
    <dbReference type="NCBI Taxonomy" id="46178"/>
    <lineage>
        <taxon>Bacteria</taxon>
        <taxon>Bacillati</taxon>
        <taxon>Actinomycetota</taxon>
        <taxon>Actinomycetes</taxon>
        <taxon>Streptosporangiales</taxon>
        <taxon>Streptosporangiaceae</taxon>
        <taxon>Nonomuraea</taxon>
    </lineage>
</organism>